<dbReference type="GO" id="GO:0034388">
    <property type="term" value="C:Pwp2p-containing subcomplex of 90S preribosome"/>
    <property type="evidence" value="ECO:0007669"/>
    <property type="project" value="TreeGrafter"/>
</dbReference>
<sequence length="870" mass="98221">MFQFDSVLCQTHSSGQIQSHSQLVYSVIGNRIKCYDTTLKIASVLDFECANDIRSIHISPCGRFIFAVDTQSIGVLITVFGQVIQHAALNLKQIVSFCFGSTDFLAIGLPDQILMYKTNLSQISSQDAFVFHQVFQIQTQRPVALYFSPDDSLLCVQQENSSFRVFPVSHLTSPHVTKYKQMQLMKQMFKPDSFDLIVPDKIIKAFFLQNTGINPYTYTQQLCNHELEESDPIIQKINEQFENKQMSTYDILLVNCKGQVTQFSAGSLESSSCYSFMKTNEFSASISAEQQSDITVINADQKYNQIVFTTQCGHYIMHDVNGEFIHSVSVSAYPLTSIRILSPIQVACASTFEKSLAVFNHQSESFELQEQSFVSTCFSLSHDGLYAAVGSVQGTVFVFNTITNMLTHTYIPHTSQVKSVQFFTSSKAIASCAADSVVCYDMNKQLMFRHLTTERNLFVHVAVEQSGEILAAADADFQVHLFDIQSGKLIDSLRYHEGPVTQLQFNPDGSGQLFSSSWDQTVRVLEAFKPGKEIHVIQEESVVLGFVLSKQLIVYLNDGSVNFYENGADEKLVDYINVKRHMQSGRLKQVMDSDKFEAADSQNGLLIGGGKGRYVVVYNQNEFKLKIQLSINYDLDGIDTDQFNQRTSKKEFMKDLEQQTKNIDLKTRKVLDPILALENKKTEARTLQINIAKDGTKFFVLTTFGLLTFKLKSSSGMNINLLVTHATVNKLIKTDYQTAMLQACQLQSLDLFKIAAQRLTGNEIFECGSLLPTFIQYLSESFSNNAVTVFKSLMKKSAKELFTKHRTWEQEKLLTAVKQFQKILRNQSEIVELGTEIEKLFAGMELEAIGRTTEAVEDEIIEEKIAMRRR</sequence>
<name>A0AA86NL96_9EUKA</name>
<dbReference type="Pfam" id="PF00400">
    <property type="entry name" value="WD40"/>
    <property type="match status" value="2"/>
</dbReference>
<dbReference type="EMBL" id="CAXDID020000335">
    <property type="protein sequence ID" value="CAL6078641.1"/>
    <property type="molecule type" value="Genomic_DNA"/>
</dbReference>
<dbReference type="SUPFAM" id="SSF50998">
    <property type="entry name" value="Quinoprotein alcohol dehydrogenase-like"/>
    <property type="match status" value="2"/>
</dbReference>
<comment type="caution">
    <text evidence="2">The sequence shown here is derived from an EMBL/GenBank/DDBJ whole genome shotgun (WGS) entry which is preliminary data.</text>
</comment>
<dbReference type="Gene3D" id="2.130.10.10">
    <property type="entry name" value="YVTN repeat-like/Quinoprotein amine dehydrogenase"/>
    <property type="match status" value="2"/>
</dbReference>
<evidence type="ECO:0000256" key="1">
    <source>
        <dbReference type="PROSITE-ProRule" id="PRU00221"/>
    </source>
</evidence>
<keyword evidence="4" id="KW-1185">Reference proteome</keyword>
<dbReference type="AlphaFoldDB" id="A0AA86NL96"/>
<protein>
    <submittedName>
        <fullName evidence="2">WD40 repeat protein</fullName>
    </submittedName>
    <submittedName>
        <fullName evidence="3">WD40_repeat protein</fullName>
    </submittedName>
</protein>
<dbReference type="GO" id="GO:0000462">
    <property type="term" value="P:maturation of SSU-rRNA from tricistronic rRNA transcript (SSU-rRNA, 5.8S rRNA, LSU-rRNA)"/>
    <property type="evidence" value="ECO:0007669"/>
    <property type="project" value="TreeGrafter"/>
</dbReference>
<dbReference type="InterPro" id="IPR015943">
    <property type="entry name" value="WD40/YVTN_repeat-like_dom_sf"/>
</dbReference>
<evidence type="ECO:0000313" key="2">
    <source>
        <dbReference type="EMBL" id="CAI9920941.1"/>
    </source>
</evidence>
<reference evidence="2" key="1">
    <citation type="submission" date="2023-06" db="EMBL/GenBank/DDBJ databases">
        <authorList>
            <person name="Kurt Z."/>
        </authorList>
    </citation>
    <scope>NUCLEOTIDE SEQUENCE</scope>
</reference>
<evidence type="ECO:0000313" key="4">
    <source>
        <dbReference type="Proteomes" id="UP001642409"/>
    </source>
</evidence>
<accession>A0AA86NL96</accession>
<dbReference type="EMBL" id="CATOUU010000205">
    <property type="protein sequence ID" value="CAI9920941.1"/>
    <property type="molecule type" value="Genomic_DNA"/>
</dbReference>
<dbReference type="InterPro" id="IPR027145">
    <property type="entry name" value="PWP2"/>
</dbReference>
<gene>
    <name evidence="3" type="ORF">HINF_LOCUS59002</name>
    <name evidence="2" type="ORF">HINF_LOCUS8586</name>
</gene>
<feature type="repeat" description="WD" evidence="1">
    <location>
        <begin position="493"/>
        <end position="524"/>
    </location>
</feature>
<dbReference type="GO" id="GO:0000028">
    <property type="term" value="P:ribosomal small subunit assembly"/>
    <property type="evidence" value="ECO:0007669"/>
    <property type="project" value="TreeGrafter"/>
</dbReference>
<dbReference type="Proteomes" id="UP001642409">
    <property type="component" value="Unassembled WGS sequence"/>
</dbReference>
<proteinExistence type="predicted"/>
<organism evidence="2">
    <name type="scientific">Hexamita inflata</name>
    <dbReference type="NCBI Taxonomy" id="28002"/>
    <lineage>
        <taxon>Eukaryota</taxon>
        <taxon>Metamonada</taxon>
        <taxon>Diplomonadida</taxon>
        <taxon>Hexamitidae</taxon>
        <taxon>Hexamitinae</taxon>
        <taxon>Hexamita</taxon>
    </lineage>
</organism>
<evidence type="ECO:0000313" key="3">
    <source>
        <dbReference type="EMBL" id="CAL6078641.1"/>
    </source>
</evidence>
<dbReference type="InterPro" id="IPR001680">
    <property type="entry name" value="WD40_rpt"/>
</dbReference>
<keyword evidence="1" id="KW-0853">WD repeat</keyword>
<dbReference type="PANTHER" id="PTHR19858:SF0">
    <property type="entry name" value="PERIODIC TRYPTOPHAN PROTEIN 2 HOMOLOG"/>
    <property type="match status" value="1"/>
</dbReference>
<reference evidence="3 4" key="2">
    <citation type="submission" date="2024-07" db="EMBL/GenBank/DDBJ databases">
        <authorList>
            <person name="Akdeniz Z."/>
        </authorList>
    </citation>
    <scope>NUCLEOTIDE SEQUENCE [LARGE SCALE GENOMIC DNA]</scope>
</reference>
<dbReference type="InterPro" id="IPR011047">
    <property type="entry name" value="Quinoprotein_ADH-like_sf"/>
</dbReference>
<dbReference type="PROSITE" id="PS50082">
    <property type="entry name" value="WD_REPEATS_2"/>
    <property type="match status" value="1"/>
</dbReference>
<dbReference type="GO" id="GO:0032040">
    <property type="term" value="C:small-subunit processome"/>
    <property type="evidence" value="ECO:0007669"/>
    <property type="project" value="TreeGrafter"/>
</dbReference>
<dbReference type="SMART" id="SM00320">
    <property type="entry name" value="WD40"/>
    <property type="match status" value="4"/>
</dbReference>
<dbReference type="PANTHER" id="PTHR19858">
    <property type="entry name" value="WD40 REPEAT PROTEIN"/>
    <property type="match status" value="1"/>
</dbReference>